<dbReference type="EMBL" id="RBCJ01000002">
    <property type="protein sequence ID" value="RKN80933.1"/>
    <property type="molecule type" value="Genomic_DNA"/>
</dbReference>
<evidence type="ECO:0000256" key="4">
    <source>
        <dbReference type="ARBA" id="ARBA00022837"/>
    </source>
</evidence>
<accession>A0A3B0C4S2</accession>
<sequence>MQFFRSEMVYFLLLVSLSCTGPQKQERDFTSEIKRPNVILVMTDDQGIGDLGAHGNPWIKTPNIDKFFNESVRLTDFHVSPLCTPTRSALMTGQYPINNGVWATFKGRDMLHGSSITMPEIFDQNGYVTGLFGKWHLGNNYPSRPMDKGFDIAVHHNSGGVGELSDYWGNNYFDDTYLVNNTPKQFEGYCTDIWFDEAIKFIKDKKDEPFFIYLPTNAPHHPLYVEERYSRPYDSLVNKNIPSAEFYGMITNIDDNFGKLDRALKEMGLLENTILIFCSDNGSQFGVSEDYSLGWNKGLRGRKSDKLEAGHRVPFFIRWPKAGIKDGKNLTDLTSHVDVLPTLAGLCNMTLPTGFKGDGIDLSEVLLDPDKQISERTVFVHHRQDYRQPEPIEGSCVMRGKWRLLNGSQLYDITTDPKQEHNIAKDYPEVVKQLLSDNKTFISKAIQKKEYQELAHKKVGSNLQKTTTLTIQHALGEDGPIWMQDEITAGIKNKNALHPIEIMKKGTYRIRCRRWPMECPGTINGIPEQNPKGLFEYKSLDVQKIEISMFGKSYQKNVAPIDEYIDFEIELNPGKTMLKTEFIIQNETYGVYYTYVELVKES</sequence>
<dbReference type="InterPro" id="IPR024607">
    <property type="entry name" value="Sulfatase_CS"/>
</dbReference>
<dbReference type="GO" id="GO:0004065">
    <property type="term" value="F:arylsulfatase activity"/>
    <property type="evidence" value="ECO:0007669"/>
    <property type="project" value="TreeGrafter"/>
</dbReference>
<evidence type="ECO:0000256" key="1">
    <source>
        <dbReference type="ARBA" id="ARBA00008779"/>
    </source>
</evidence>
<gene>
    <name evidence="6" type="ORF">D7Z94_08235</name>
</gene>
<proteinExistence type="inferred from homology"/>
<dbReference type="PANTHER" id="PTHR42693:SF53">
    <property type="entry name" value="ENDO-4-O-SULFATASE"/>
    <property type="match status" value="1"/>
</dbReference>
<keyword evidence="3" id="KW-0378">Hydrolase</keyword>
<reference evidence="6 7" key="1">
    <citation type="submission" date="2018-10" db="EMBL/GenBank/DDBJ databases">
        <title>Ulvibacterium marinum gen. nov., sp. nov., a novel marine bacterium of the family Flavobacteriaceae, isolated from a culture of the green alga Ulva prolifera.</title>
        <authorList>
            <person name="Zhang Z."/>
        </authorList>
    </citation>
    <scope>NUCLEOTIDE SEQUENCE [LARGE SCALE GENOMIC DNA]</scope>
    <source>
        <strain evidence="6 7">CCMM003</strain>
    </source>
</reference>
<dbReference type="SUPFAM" id="SSF53649">
    <property type="entry name" value="Alkaline phosphatase-like"/>
    <property type="match status" value="1"/>
</dbReference>
<dbReference type="PROSITE" id="PS00523">
    <property type="entry name" value="SULFATASE_1"/>
    <property type="match status" value="1"/>
</dbReference>
<comment type="caution">
    <text evidence="6">The sequence shown here is derived from an EMBL/GenBank/DDBJ whole genome shotgun (WGS) entry which is preliminary data.</text>
</comment>
<comment type="similarity">
    <text evidence="1">Belongs to the sulfatase family.</text>
</comment>
<dbReference type="InterPro" id="IPR050738">
    <property type="entry name" value="Sulfatase"/>
</dbReference>
<dbReference type="Gene3D" id="3.30.1120.10">
    <property type="match status" value="1"/>
</dbReference>
<evidence type="ECO:0000313" key="7">
    <source>
        <dbReference type="Proteomes" id="UP000276603"/>
    </source>
</evidence>
<dbReference type="InterPro" id="IPR000917">
    <property type="entry name" value="Sulfatase_N"/>
</dbReference>
<keyword evidence="7" id="KW-1185">Reference proteome</keyword>
<dbReference type="PROSITE" id="PS51257">
    <property type="entry name" value="PROKAR_LIPOPROTEIN"/>
    <property type="match status" value="1"/>
</dbReference>
<protein>
    <submittedName>
        <fullName evidence="6">DUF229 domain-containing protein</fullName>
    </submittedName>
</protein>
<dbReference type="PANTHER" id="PTHR42693">
    <property type="entry name" value="ARYLSULFATASE FAMILY MEMBER"/>
    <property type="match status" value="1"/>
</dbReference>
<keyword evidence="2" id="KW-0479">Metal-binding</keyword>
<dbReference type="InterPro" id="IPR017850">
    <property type="entry name" value="Alkaline_phosphatase_core_sf"/>
</dbReference>
<dbReference type="Gene3D" id="3.40.720.10">
    <property type="entry name" value="Alkaline Phosphatase, subunit A"/>
    <property type="match status" value="1"/>
</dbReference>
<evidence type="ECO:0000313" key="6">
    <source>
        <dbReference type="EMBL" id="RKN80933.1"/>
    </source>
</evidence>
<dbReference type="RefSeq" id="WP_120711090.1">
    <property type="nucleotide sequence ID" value="NZ_RBCJ01000002.1"/>
</dbReference>
<dbReference type="OrthoDB" id="756520at2"/>
<name>A0A3B0C4S2_9FLAO</name>
<evidence type="ECO:0000259" key="5">
    <source>
        <dbReference type="Pfam" id="PF00884"/>
    </source>
</evidence>
<organism evidence="6 7">
    <name type="scientific">Ulvibacterium marinum</name>
    <dbReference type="NCBI Taxonomy" id="2419782"/>
    <lineage>
        <taxon>Bacteria</taxon>
        <taxon>Pseudomonadati</taxon>
        <taxon>Bacteroidota</taxon>
        <taxon>Flavobacteriia</taxon>
        <taxon>Flavobacteriales</taxon>
        <taxon>Flavobacteriaceae</taxon>
        <taxon>Ulvibacterium</taxon>
    </lineage>
</organism>
<dbReference type="CDD" id="cd16146">
    <property type="entry name" value="ARS_like"/>
    <property type="match status" value="1"/>
</dbReference>
<dbReference type="Pfam" id="PF00884">
    <property type="entry name" value="Sulfatase"/>
    <property type="match status" value="1"/>
</dbReference>
<dbReference type="Proteomes" id="UP000276603">
    <property type="component" value="Unassembled WGS sequence"/>
</dbReference>
<keyword evidence="4" id="KW-0106">Calcium</keyword>
<evidence type="ECO:0000256" key="2">
    <source>
        <dbReference type="ARBA" id="ARBA00022723"/>
    </source>
</evidence>
<feature type="domain" description="Sulfatase N-terminal" evidence="5">
    <location>
        <begin position="36"/>
        <end position="347"/>
    </location>
</feature>
<evidence type="ECO:0000256" key="3">
    <source>
        <dbReference type="ARBA" id="ARBA00022801"/>
    </source>
</evidence>
<dbReference type="GO" id="GO:0046872">
    <property type="term" value="F:metal ion binding"/>
    <property type="evidence" value="ECO:0007669"/>
    <property type="project" value="UniProtKB-KW"/>
</dbReference>
<dbReference type="AlphaFoldDB" id="A0A3B0C4S2"/>